<protein>
    <submittedName>
        <fullName evidence="2">Rab-GAP TBC domain-containing protein</fullName>
    </submittedName>
</protein>
<dbReference type="AlphaFoldDB" id="A0A0K0D434"/>
<dbReference type="Proteomes" id="UP000035642">
    <property type="component" value="Unassembled WGS sequence"/>
</dbReference>
<reference evidence="1" key="1">
    <citation type="submission" date="2012-09" db="EMBL/GenBank/DDBJ databases">
        <authorList>
            <person name="Martin A.A."/>
        </authorList>
    </citation>
    <scope>NUCLEOTIDE SEQUENCE</scope>
</reference>
<dbReference type="WBParaSite" id="ACAC_0000482901-mRNA-1">
    <property type="protein sequence ID" value="ACAC_0000482901-mRNA-1"/>
    <property type="gene ID" value="ACAC_0000482901"/>
</dbReference>
<dbReference type="SUPFAM" id="SSF64484">
    <property type="entry name" value="beta and beta-prime subunits of DNA dependent RNA-polymerase"/>
    <property type="match status" value="1"/>
</dbReference>
<evidence type="ECO:0000313" key="1">
    <source>
        <dbReference type="Proteomes" id="UP000035642"/>
    </source>
</evidence>
<accession>A0A0K0D434</accession>
<keyword evidence="1" id="KW-1185">Reference proteome</keyword>
<sequence length="294" mass="33954">MFGALAAQSLAEPATAMTLSNLFQRFCKDNKRFRVLEALAQFDLLLINLCEILYRMRPLTYRNSFEQTQLQCSFRDQQLKMQRTLRMSRKLEHTTFAQVASNIAIFYDPDTKNSMSRRKRGVGHQFLCGLGPRAQWWFLVLANEKLIRNHVADKIQRRYSSDLCDGNGNADELILSAEVRNFKLFIDFLAHVFVKFHEPLRVVHVFCLLLIKRADAIEDNFRCIESNMPCDLALLVIHYAVLHYPGGALLTFMAIRLHFIEIGSVSKAYMRKPASSCTNRVMMTTERGFRAISE</sequence>
<name>A0A0K0D434_ANGCA</name>
<organism evidence="1 2">
    <name type="scientific">Angiostrongylus cantonensis</name>
    <name type="common">Rat lungworm</name>
    <dbReference type="NCBI Taxonomy" id="6313"/>
    <lineage>
        <taxon>Eukaryota</taxon>
        <taxon>Metazoa</taxon>
        <taxon>Ecdysozoa</taxon>
        <taxon>Nematoda</taxon>
        <taxon>Chromadorea</taxon>
        <taxon>Rhabditida</taxon>
        <taxon>Rhabditina</taxon>
        <taxon>Rhabditomorpha</taxon>
        <taxon>Strongyloidea</taxon>
        <taxon>Metastrongylidae</taxon>
        <taxon>Angiostrongylus</taxon>
    </lineage>
</organism>
<proteinExistence type="predicted"/>
<evidence type="ECO:0000313" key="2">
    <source>
        <dbReference type="WBParaSite" id="ACAC_0000482901-mRNA-1"/>
    </source>
</evidence>
<reference evidence="2" key="2">
    <citation type="submission" date="2017-02" db="UniProtKB">
        <authorList>
            <consortium name="WormBaseParasite"/>
        </authorList>
    </citation>
    <scope>IDENTIFICATION</scope>
</reference>
<dbReference type="STRING" id="6313.A0A0K0D434"/>